<dbReference type="EC" id="2.7.1.23" evidence="2"/>
<evidence type="ECO:0000256" key="3">
    <source>
        <dbReference type="ARBA" id="ARBA00022679"/>
    </source>
</evidence>
<dbReference type="InterPro" id="IPR017438">
    <property type="entry name" value="ATP-NAD_kinase_N"/>
</dbReference>
<dbReference type="PANTHER" id="PTHR13158:SF5">
    <property type="entry name" value="NAD KINASE 2, MITOCHONDRIAL"/>
    <property type="match status" value="1"/>
</dbReference>
<name>A0A6G1SPU5_9ACAR</name>
<dbReference type="Gene3D" id="2.60.200.30">
    <property type="entry name" value="Probable inorganic polyphosphate/atp-NAD kinase, domain 2"/>
    <property type="match status" value="1"/>
</dbReference>
<dbReference type="InterPro" id="IPR016064">
    <property type="entry name" value="NAD/diacylglycerol_kinase_sf"/>
</dbReference>
<dbReference type="InterPro" id="IPR017437">
    <property type="entry name" value="ATP-NAD_kinase_PpnK-typ_C"/>
</dbReference>
<evidence type="ECO:0000313" key="8">
    <source>
        <dbReference type="EMBL" id="MDE52546.1"/>
    </source>
</evidence>
<dbReference type="GO" id="GO:0006741">
    <property type="term" value="P:NADP+ biosynthetic process"/>
    <property type="evidence" value="ECO:0007669"/>
    <property type="project" value="InterPro"/>
</dbReference>
<protein>
    <recommendedName>
        <fullName evidence="2">NAD(+) kinase</fullName>
        <ecNumber evidence="2">2.7.1.23</ecNumber>
    </recommendedName>
</protein>
<keyword evidence="5" id="KW-0521">NADP</keyword>
<dbReference type="InterPro" id="IPR002504">
    <property type="entry name" value="NADK"/>
</dbReference>
<sequence length="442" mass="50345">MLLLSSIVERRVSQMIIRNYTSKPTAINMSEKSFLPKKALVLRKFSRLEYERLCHSSLTEEQLAANLSQRGSVYDTLRHYDSVQKSCLKQIEASLESNNIEYQTVDKFGYTEDKINWADVIITSGGDGTFLMAASKVSSRDKPVIGINSDPTKSVGHLCLPSRYSNNFDKVIELLRDGKFQWQYKQRLRVTLIGDAADEEAKALNDMRYDMRGFLDQDFDQDRYNQQHNNNNPNHHHHHHQRANHLDGQCNNVTFKTVDGKVFHKIRQLKERALNEVFVGETLSARVSYYELSVDNNQLIKMKSSGLTICTGTGSTSWYYNINKVTEQQVFSIVSIINKVTQTNKVNPNDSTLIGDITKQFNDTLTFAPTEPIMAYSIRDPIGYASAVGHSHRGHAKRIEVKSRMQNACLVLDGCQFIPFNDGSYALIEMYDEDALKTISLE</sequence>
<comment type="similarity">
    <text evidence="1">Belongs to the NAD kinase family.</text>
</comment>
<dbReference type="SUPFAM" id="SSF111331">
    <property type="entry name" value="NAD kinase/diacylglycerol kinase-like"/>
    <property type="match status" value="1"/>
</dbReference>
<dbReference type="PANTHER" id="PTHR13158">
    <property type="match status" value="1"/>
</dbReference>
<dbReference type="EMBL" id="GGYP01007775">
    <property type="protein sequence ID" value="MDE52546.1"/>
    <property type="molecule type" value="Transcribed_RNA"/>
</dbReference>
<feature type="compositionally biased region" description="Basic residues" evidence="7">
    <location>
        <begin position="234"/>
        <end position="243"/>
    </location>
</feature>
<proteinExistence type="inferred from homology"/>
<accession>A0A6G1SPU5</accession>
<evidence type="ECO:0000256" key="5">
    <source>
        <dbReference type="ARBA" id="ARBA00022857"/>
    </source>
</evidence>
<keyword evidence="4 8" id="KW-0418">Kinase</keyword>
<evidence type="ECO:0000256" key="6">
    <source>
        <dbReference type="ARBA" id="ARBA00023027"/>
    </source>
</evidence>
<feature type="region of interest" description="Disordered" evidence="7">
    <location>
        <begin position="223"/>
        <end position="244"/>
    </location>
</feature>
<reference evidence="8" key="1">
    <citation type="submission" date="2018-10" db="EMBL/GenBank/DDBJ databases">
        <title>Transcriptome assembly of Aceria tosichella (Wheat curl mite) Type 2.</title>
        <authorList>
            <person name="Scully E.D."/>
            <person name="Geib S.M."/>
            <person name="Palmer N.A."/>
            <person name="Gupta A.K."/>
            <person name="Sarath G."/>
            <person name="Tatineni S."/>
        </authorList>
    </citation>
    <scope>NUCLEOTIDE SEQUENCE</scope>
    <source>
        <strain evidence="8">LincolnNE</strain>
    </source>
</reference>
<keyword evidence="3" id="KW-0808">Transferase</keyword>
<evidence type="ECO:0000256" key="1">
    <source>
        <dbReference type="ARBA" id="ARBA00010995"/>
    </source>
</evidence>
<dbReference type="GO" id="GO:0003951">
    <property type="term" value="F:NAD+ kinase activity"/>
    <property type="evidence" value="ECO:0007669"/>
    <property type="project" value="UniProtKB-EC"/>
</dbReference>
<dbReference type="Gene3D" id="3.40.50.10330">
    <property type="entry name" value="Probable inorganic polyphosphate/atp-NAD kinase, domain 1"/>
    <property type="match status" value="1"/>
</dbReference>
<dbReference type="GO" id="GO:0019674">
    <property type="term" value="P:NAD+ metabolic process"/>
    <property type="evidence" value="ECO:0007669"/>
    <property type="project" value="InterPro"/>
</dbReference>
<dbReference type="GO" id="GO:0005739">
    <property type="term" value="C:mitochondrion"/>
    <property type="evidence" value="ECO:0007669"/>
    <property type="project" value="TreeGrafter"/>
</dbReference>
<evidence type="ECO:0000256" key="7">
    <source>
        <dbReference type="SAM" id="MobiDB-lite"/>
    </source>
</evidence>
<evidence type="ECO:0000256" key="4">
    <source>
        <dbReference type="ARBA" id="ARBA00022777"/>
    </source>
</evidence>
<dbReference type="AlphaFoldDB" id="A0A6G1SPU5"/>
<evidence type="ECO:0000256" key="2">
    <source>
        <dbReference type="ARBA" id="ARBA00012120"/>
    </source>
</evidence>
<organism evidence="8">
    <name type="scientific">Aceria tosichella</name>
    <name type="common">wheat curl mite</name>
    <dbReference type="NCBI Taxonomy" id="561515"/>
    <lineage>
        <taxon>Eukaryota</taxon>
        <taxon>Metazoa</taxon>
        <taxon>Ecdysozoa</taxon>
        <taxon>Arthropoda</taxon>
        <taxon>Chelicerata</taxon>
        <taxon>Arachnida</taxon>
        <taxon>Acari</taxon>
        <taxon>Acariformes</taxon>
        <taxon>Trombidiformes</taxon>
        <taxon>Prostigmata</taxon>
        <taxon>Eupodina</taxon>
        <taxon>Eriophyoidea</taxon>
        <taxon>Eriophyidae</taxon>
        <taxon>Eriophyinae</taxon>
        <taxon>Aceriini</taxon>
        <taxon>Aceria</taxon>
    </lineage>
</organism>
<dbReference type="Pfam" id="PF01513">
    <property type="entry name" value="NAD_kinase"/>
    <property type="match status" value="1"/>
</dbReference>
<keyword evidence="6" id="KW-0520">NAD</keyword>
<gene>
    <name evidence="8" type="primary">nadkd1_0</name>
    <name evidence="8" type="ORF">g.16701</name>
</gene>